<name>A0A7W3UHS8_9LACO</name>
<evidence type="ECO:0000313" key="1">
    <source>
        <dbReference type="EMBL" id="MBB1095195.1"/>
    </source>
</evidence>
<protein>
    <submittedName>
        <fullName evidence="1">Uncharacterized protein</fullName>
    </submittedName>
</protein>
<keyword evidence="4" id="KW-1185">Reference proteome</keyword>
<dbReference type="Proteomes" id="UP001199710">
    <property type="component" value="Unassembled WGS sequence"/>
</dbReference>
<evidence type="ECO:0000313" key="4">
    <source>
        <dbReference type="Proteomes" id="UP001199710"/>
    </source>
</evidence>
<dbReference type="EMBL" id="JAJPDE010000024">
    <property type="protein sequence ID" value="MCD7129844.1"/>
    <property type="molecule type" value="Genomic_DNA"/>
</dbReference>
<organism evidence="1 3">
    <name type="scientific">Limosilactobacillus agrestis</name>
    <dbReference type="NCBI Taxonomy" id="2759748"/>
    <lineage>
        <taxon>Bacteria</taxon>
        <taxon>Bacillati</taxon>
        <taxon>Bacillota</taxon>
        <taxon>Bacilli</taxon>
        <taxon>Lactobacillales</taxon>
        <taxon>Lactobacillaceae</taxon>
        <taxon>Limosilactobacillus</taxon>
    </lineage>
</organism>
<reference evidence="2 4" key="2">
    <citation type="submission" date="2021-12" db="EMBL/GenBank/DDBJ databases">
        <title>A phylogenomic analysis of Limosilactobacillus reuteri reveals ancient and stable evolutionary relationships with rodents and birds and zoonotic transmission to humans.</title>
        <authorList>
            <person name="Li F."/>
            <person name="Li X."/>
            <person name="Cheng C."/>
            <person name="Tollenaar S."/>
            <person name="Zhang J.S."/>
            <person name="Simpson D."/>
            <person name="Tasseva G."/>
            <person name="Perez-Munoz M.E."/>
            <person name="Frese S."/>
            <person name="Gaenzle M.G."/>
            <person name="Walter J."/>
            <person name="Zheng J."/>
        </authorList>
    </citation>
    <scope>NUCLEOTIDE SEQUENCE [LARGE SCALE GENOMIC DNA]</scope>
    <source>
        <strain evidence="2 4">BG-MG3-B</strain>
    </source>
</reference>
<evidence type="ECO:0000313" key="3">
    <source>
        <dbReference type="Proteomes" id="UP000534578"/>
    </source>
</evidence>
<reference evidence="1 3" key="1">
    <citation type="submission" date="2020-07" db="EMBL/GenBank/DDBJ databases">
        <title>Description of Limosilactobacillus balticus sp. nov., Limosilactobacillus agrestis sp. nov., Limosilactobacillus albertensis sp. nov., Limosilactobacillus rudii sp. nov., Limosilactobacillus fastidiosus sp. nov., five novel Limosilactobacillus species isolated from the vertebrate gastrointestinal tract, and proposal of 6 subspecies of Limosilactobacillus reuteri adapted to the gastrointestinal tract of specific vertebrate hosts.</title>
        <authorList>
            <person name="Li F."/>
            <person name="Cheng C."/>
            <person name="Zheng J."/>
            <person name="Quevedo R.M."/>
            <person name="Li J."/>
            <person name="Roos S."/>
            <person name="Gaenzle M.G."/>
            <person name="Walter J."/>
        </authorList>
    </citation>
    <scope>NUCLEOTIDE SEQUENCE [LARGE SCALE GENOMIC DNA]</scope>
    <source>
        <strain evidence="1 3">BG-MG3-A</strain>
    </source>
</reference>
<dbReference type="Proteomes" id="UP000534578">
    <property type="component" value="Unassembled WGS sequence"/>
</dbReference>
<dbReference type="RefSeq" id="WP_182578137.1">
    <property type="nucleotide sequence ID" value="NZ_JACIVE010000032.1"/>
</dbReference>
<accession>A0A7W3UHS8</accession>
<gene>
    <name evidence="1" type="ORF">H5R92_03095</name>
    <name evidence="2" type="ORF">LTY36_01225</name>
</gene>
<comment type="caution">
    <text evidence="1">The sequence shown here is derived from an EMBL/GenBank/DDBJ whole genome shotgun (WGS) entry which is preliminary data.</text>
</comment>
<sequence length="86" mass="9889">MIKIDDETVKAASIERNSAFCIYVEQPLRDATLIEEKIEFTDIPREYDLNCINIKKLEIMASSQKQKSVLFQDSCKVNYGSNAVKR</sequence>
<evidence type="ECO:0000313" key="2">
    <source>
        <dbReference type="EMBL" id="MCD7129844.1"/>
    </source>
</evidence>
<dbReference type="AlphaFoldDB" id="A0A7W3UHS8"/>
<proteinExistence type="predicted"/>
<dbReference type="EMBL" id="JACIVE010000032">
    <property type="protein sequence ID" value="MBB1095195.1"/>
    <property type="molecule type" value="Genomic_DNA"/>
</dbReference>